<sequence>RIVVSYWEEWTGFEGRAMEHIVNEFNTSQHHIFINMVEVSNVNIKTLISTAGGDPPDLVTIWSGIMGQFIAYNALTNLNTLVRHHVVTPHTFVPFAWKLCAPYGTLYGLPATTDPNALYWNKILFAKAGLNPDKPPTTLKQLSEMAARLTIIKPDGTIQQAGF</sequence>
<feature type="non-terminal residue" evidence="1">
    <location>
        <position position="1"/>
    </location>
</feature>
<reference evidence="1" key="1">
    <citation type="submission" date="2013-08" db="EMBL/GenBank/DDBJ databases">
        <authorList>
            <person name="Mendez C."/>
            <person name="Richter M."/>
            <person name="Ferrer M."/>
            <person name="Sanchez J."/>
        </authorList>
    </citation>
    <scope>NUCLEOTIDE SEQUENCE</scope>
</reference>
<name>T1B0L2_9ZZZZ</name>
<evidence type="ECO:0000313" key="1">
    <source>
        <dbReference type="EMBL" id="EQD63367.1"/>
    </source>
</evidence>
<dbReference type="Gene3D" id="3.40.190.10">
    <property type="entry name" value="Periplasmic binding protein-like II"/>
    <property type="match status" value="2"/>
</dbReference>
<gene>
    <name evidence="1" type="ORF">B1A_09169</name>
</gene>
<comment type="caution">
    <text evidence="1">The sequence shown here is derived from an EMBL/GenBank/DDBJ whole genome shotgun (WGS) entry which is preliminary data.</text>
</comment>
<feature type="non-terminal residue" evidence="1">
    <location>
        <position position="163"/>
    </location>
</feature>
<dbReference type="InterPro" id="IPR006059">
    <property type="entry name" value="SBP"/>
</dbReference>
<proteinExistence type="predicted"/>
<dbReference type="PANTHER" id="PTHR43649:SF12">
    <property type="entry name" value="DIACETYLCHITOBIOSE BINDING PROTEIN DASA"/>
    <property type="match status" value="1"/>
</dbReference>
<dbReference type="EMBL" id="AUZX01006528">
    <property type="protein sequence ID" value="EQD63367.1"/>
    <property type="molecule type" value="Genomic_DNA"/>
</dbReference>
<dbReference type="AlphaFoldDB" id="T1B0L2"/>
<accession>T1B0L2</accession>
<dbReference type="InterPro" id="IPR050490">
    <property type="entry name" value="Bact_solute-bd_prot1"/>
</dbReference>
<protein>
    <submittedName>
        <fullName evidence="1">Extracellular solute-binding protein family 1</fullName>
    </submittedName>
</protein>
<reference evidence="1" key="2">
    <citation type="journal article" date="2014" name="ISME J.">
        <title>Microbial stratification in low pH oxic and suboxic macroscopic growths along an acid mine drainage.</title>
        <authorList>
            <person name="Mendez-Garcia C."/>
            <person name="Mesa V."/>
            <person name="Sprenger R.R."/>
            <person name="Richter M."/>
            <person name="Diez M.S."/>
            <person name="Solano J."/>
            <person name="Bargiela R."/>
            <person name="Golyshina O.V."/>
            <person name="Manteca A."/>
            <person name="Ramos J.L."/>
            <person name="Gallego J.R."/>
            <person name="Llorente I."/>
            <person name="Martins Dos Santos V.A."/>
            <person name="Jensen O.N."/>
            <person name="Pelaez A.I."/>
            <person name="Sanchez J."/>
            <person name="Ferrer M."/>
        </authorList>
    </citation>
    <scope>NUCLEOTIDE SEQUENCE</scope>
</reference>
<organism evidence="1">
    <name type="scientific">mine drainage metagenome</name>
    <dbReference type="NCBI Taxonomy" id="410659"/>
    <lineage>
        <taxon>unclassified sequences</taxon>
        <taxon>metagenomes</taxon>
        <taxon>ecological metagenomes</taxon>
    </lineage>
</organism>
<dbReference type="PANTHER" id="PTHR43649">
    <property type="entry name" value="ARABINOSE-BINDING PROTEIN-RELATED"/>
    <property type="match status" value="1"/>
</dbReference>
<dbReference type="Pfam" id="PF01547">
    <property type="entry name" value="SBP_bac_1"/>
    <property type="match status" value="1"/>
</dbReference>
<dbReference type="SUPFAM" id="SSF53850">
    <property type="entry name" value="Periplasmic binding protein-like II"/>
    <property type="match status" value="1"/>
</dbReference>